<dbReference type="SUPFAM" id="SSF52047">
    <property type="entry name" value="RNI-like"/>
    <property type="match status" value="1"/>
</dbReference>
<accession>W9SM09</accession>
<dbReference type="InterPro" id="IPR032675">
    <property type="entry name" value="LRR_dom_sf"/>
</dbReference>
<dbReference type="GO" id="GO:0005737">
    <property type="term" value="C:cytoplasm"/>
    <property type="evidence" value="ECO:0007669"/>
    <property type="project" value="TreeGrafter"/>
</dbReference>
<evidence type="ECO:0000313" key="4">
    <source>
        <dbReference type="Proteomes" id="UP000030645"/>
    </source>
</evidence>
<protein>
    <recommendedName>
        <fullName evidence="2">F-box domain-containing protein</fullName>
    </recommendedName>
</protein>
<dbReference type="STRING" id="981085.W9SM09"/>
<dbReference type="EMBL" id="KE623189">
    <property type="protein sequence ID" value="EXC44993.1"/>
    <property type="molecule type" value="Genomic_DNA"/>
</dbReference>
<feature type="region of interest" description="Disordered" evidence="1">
    <location>
        <begin position="1"/>
        <end position="24"/>
    </location>
</feature>
<dbReference type="PANTHER" id="PTHR13382:SF16">
    <property type="entry name" value="F-BOX PROTEIN SKIP28"/>
    <property type="match status" value="1"/>
</dbReference>
<evidence type="ECO:0000259" key="2">
    <source>
        <dbReference type="Pfam" id="PF00646"/>
    </source>
</evidence>
<evidence type="ECO:0000256" key="1">
    <source>
        <dbReference type="SAM" id="MobiDB-lite"/>
    </source>
</evidence>
<gene>
    <name evidence="3" type="ORF">L484_000859</name>
</gene>
<dbReference type="InterPro" id="IPR001810">
    <property type="entry name" value="F-box_dom"/>
</dbReference>
<name>W9SM09_9ROSA</name>
<dbReference type="AlphaFoldDB" id="W9SM09"/>
<dbReference type="Pfam" id="PF00646">
    <property type="entry name" value="F-box"/>
    <property type="match status" value="1"/>
</dbReference>
<feature type="domain" description="F-box" evidence="2">
    <location>
        <begin position="27"/>
        <end position="62"/>
    </location>
</feature>
<proteinExistence type="predicted"/>
<dbReference type="Gene3D" id="3.80.10.10">
    <property type="entry name" value="Ribonuclease Inhibitor"/>
    <property type="match status" value="1"/>
</dbReference>
<dbReference type="KEGG" id="mnt:21384481"/>
<dbReference type="PANTHER" id="PTHR13382">
    <property type="entry name" value="MITOCHONDRIAL ATP SYNTHASE COUPLING FACTOR B"/>
    <property type="match status" value="1"/>
</dbReference>
<dbReference type="eggNOG" id="ENOG502R97J">
    <property type="taxonomic scope" value="Eukaryota"/>
</dbReference>
<dbReference type="Proteomes" id="UP000030645">
    <property type="component" value="Unassembled WGS sequence"/>
</dbReference>
<sequence>MEISQTEAHQITETIDKSASQNTPGPPNEALFLAMAYLPVLELLAMSEVCSSLRDSVKNDILPWLNIVVERPLNKRLCDGNLMQIAAMAKGKLRTLALFNCSHITDDGLQWVVQQNPCINKLLIPGCTGLTPEGVIRAVKTLSQQGHTLKSLWINGVYNVQKHHLETLHSYLQIPASEHRPMSFPSHGNTNFLRLRHHIDLPPIDVQICPRCDEPRMVFDCPRKSCQFKKEGSTGMECRGCSLCIPRCAECGGCFDAFGEIEEAVCGDDLCSNCWLHLPKCSFCNKPYCKRHAEENSRFTSGSTGFVCDACRAKFVESLYYSDDE</sequence>
<keyword evidence="4" id="KW-1185">Reference proteome</keyword>
<evidence type="ECO:0000313" key="3">
    <source>
        <dbReference type="EMBL" id="EXC44993.1"/>
    </source>
</evidence>
<reference evidence="4" key="1">
    <citation type="submission" date="2013-01" db="EMBL/GenBank/DDBJ databases">
        <title>Draft Genome Sequence of a Mulberry Tree, Morus notabilis C.K. Schneid.</title>
        <authorList>
            <person name="He N."/>
            <person name="Zhao S."/>
        </authorList>
    </citation>
    <scope>NUCLEOTIDE SEQUENCE</scope>
</reference>
<dbReference type="OrthoDB" id="10044893at2759"/>
<organism evidence="3 4">
    <name type="scientific">Morus notabilis</name>
    <dbReference type="NCBI Taxonomy" id="981085"/>
    <lineage>
        <taxon>Eukaryota</taxon>
        <taxon>Viridiplantae</taxon>
        <taxon>Streptophyta</taxon>
        <taxon>Embryophyta</taxon>
        <taxon>Tracheophyta</taxon>
        <taxon>Spermatophyta</taxon>
        <taxon>Magnoliopsida</taxon>
        <taxon>eudicotyledons</taxon>
        <taxon>Gunneridae</taxon>
        <taxon>Pentapetalae</taxon>
        <taxon>rosids</taxon>
        <taxon>fabids</taxon>
        <taxon>Rosales</taxon>
        <taxon>Moraceae</taxon>
        <taxon>Moreae</taxon>
        <taxon>Morus</taxon>
    </lineage>
</organism>
<dbReference type="InterPro" id="IPR050648">
    <property type="entry name" value="F-box_LRR-repeat"/>
</dbReference>
<feature type="compositionally biased region" description="Polar residues" evidence="1">
    <location>
        <begin position="1"/>
        <end position="23"/>
    </location>
</feature>